<dbReference type="GO" id="GO:0005737">
    <property type="term" value="C:cytoplasm"/>
    <property type="evidence" value="ECO:0007669"/>
    <property type="project" value="TreeGrafter"/>
</dbReference>
<evidence type="ECO:0000259" key="8">
    <source>
        <dbReference type="SMART" id="SM00471"/>
    </source>
</evidence>
<evidence type="ECO:0000313" key="10">
    <source>
        <dbReference type="Proteomes" id="UP000034407"/>
    </source>
</evidence>
<dbReference type="InterPro" id="IPR039356">
    <property type="entry name" value="YfbR/HDDC2"/>
</dbReference>
<dbReference type="AlphaFoldDB" id="A0A0M3DHS4"/>
<comment type="subunit">
    <text evidence="4">Homodimer.</text>
</comment>
<reference evidence="9 10" key="1">
    <citation type="submission" date="2015-04" db="EMBL/GenBank/DDBJ databases">
        <title>Microcin producing Clostridium sp. JC272T.</title>
        <authorList>
            <person name="Jyothsna T."/>
            <person name="Sasikala C."/>
            <person name="Ramana C."/>
        </authorList>
    </citation>
    <scope>NUCLEOTIDE SEQUENCE [LARGE SCALE GENOMIC DNA]</scope>
    <source>
        <strain evidence="9 10">JC272</strain>
    </source>
</reference>
<evidence type="ECO:0000256" key="7">
    <source>
        <dbReference type="ARBA" id="ARBA00022801"/>
    </source>
</evidence>
<evidence type="ECO:0000256" key="4">
    <source>
        <dbReference type="ARBA" id="ARBA00011738"/>
    </source>
</evidence>
<dbReference type="SMART" id="SM00471">
    <property type="entry name" value="HDc"/>
    <property type="match status" value="1"/>
</dbReference>
<dbReference type="PANTHER" id="PTHR11845">
    <property type="entry name" value="5'-DEOXYNUCLEOTIDASE HDDC2"/>
    <property type="match status" value="1"/>
</dbReference>
<sequence>MNTSTFLEILTVAEKLKCNTRHSWTSSGRHESVAEHSWRIALMALLMRDEFPSIDMDKVIRMCLIHDLGEAFTGDIPAFDKKEEDSEKEDAIFLQWIQTFPAPYREEFTELLAEMNERKTDEAKIYKALDNLEAVIQHNEADISTWIPLEYDLQFTYGSDKVEFSPYLKELKQEIDRRTAEKIAQNSEELTNK</sequence>
<comment type="catalytic activity">
    <reaction evidence="1">
        <text>a 2'-deoxyribonucleoside 5'-phosphate + H2O = a 2'-deoxyribonucleoside + phosphate</text>
        <dbReference type="Rhea" id="RHEA:36167"/>
        <dbReference type="ChEBI" id="CHEBI:15377"/>
        <dbReference type="ChEBI" id="CHEBI:18274"/>
        <dbReference type="ChEBI" id="CHEBI:43474"/>
        <dbReference type="ChEBI" id="CHEBI:65317"/>
        <dbReference type="EC" id="3.1.3.89"/>
    </reaction>
</comment>
<accession>A0A0M3DHS4</accession>
<dbReference type="PANTHER" id="PTHR11845:SF13">
    <property type="entry name" value="5'-DEOXYNUCLEOTIDASE HDDC2"/>
    <property type="match status" value="1"/>
</dbReference>
<evidence type="ECO:0000256" key="1">
    <source>
        <dbReference type="ARBA" id="ARBA00001638"/>
    </source>
</evidence>
<evidence type="ECO:0000256" key="2">
    <source>
        <dbReference type="ARBA" id="ARBA00001936"/>
    </source>
</evidence>
<dbReference type="Proteomes" id="UP000034407">
    <property type="component" value="Unassembled WGS sequence"/>
</dbReference>
<evidence type="ECO:0000313" key="9">
    <source>
        <dbReference type="EMBL" id="KKY02155.1"/>
    </source>
</evidence>
<evidence type="ECO:0000256" key="5">
    <source>
        <dbReference type="ARBA" id="ARBA00012964"/>
    </source>
</evidence>
<evidence type="ECO:0000256" key="3">
    <source>
        <dbReference type="ARBA" id="ARBA00001941"/>
    </source>
</evidence>
<keyword evidence="10" id="KW-1185">Reference proteome</keyword>
<dbReference type="InterPro" id="IPR006674">
    <property type="entry name" value="HD_domain"/>
</dbReference>
<dbReference type="CDD" id="cd00077">
    <property type="entry name" value="HDc"/>
    <property type="match status" value="1"/>
</dbReference>
<dbReference type="RefSeq" id="WP_046822272.1">
    <property type="nucleotide sequence ID" value="NZ_LBBT01000108.1"/>
</dbReference>
<dbReference type="PATRIC" id="fig|1629550.3.peg.408"/>
<evidence type="ECO:0000256" key="6">
    <source>
        <dbReference type="ARBA" id="ARBA00022723"/>
    </source>
</evidence>
<dbReference type="GO" id="GO:0046872">
    <property type="term" value="F:metal ion binding"/>
    <property type="evidence" value="ECO:0007669"/>
    <property type="project" value="UniProtKB-KW"/>
</dbReference>
<dbReference type="EC" id="3.1.3.89" evidence="5"/>
<proteinExistence type="predicted"/>
<dbReference type="EMBL" id="LBBT01000108">
    <property type="protein sequence ID" value="KKY02155.1"/>
    <property type="molecule type" value="Genomic_DNA"/>
</dbReference>
<gene>
    <name evidence="9" type="ORF">VN21_04665</name>
</gene>
<feature type="domain" description="HD/PDEase" evidence="8">
    <location>
        <begin position="29"/>
        <end position="144"/>
    </location>
</feature>
<protein>
    <recommendedName>
        <fullName evidence="5">5'-deoxynucleotidase</fullName>
        <ecNumber evidence="5">3.1.3.89</ecNumber>
    </recommendedName>
</protein>
<dbReference type="InterPro" id="IPR003607">
    <property type="entry name" value="HD/PDEase_dom"/>
</dbReference>
<comment type="cofactor">
    <cofactor evidence="3">
        <name>Co(2+)</name>
        <dbReference type="ChEBI" id="CHEBI:48828"/>
    </cofactor>
</comment>
<name>A0A0M3DHS4_9FIRM</name>
<comment type="cofactor">
    <cofactor evidence="2">
        <name>Mn(2+)</name>
        <dbReference type="ChEBI" id="CHEBI:29035"/>
    </cofactor>
</comment>
<dbReference type="OrthoDB" id="9796032at2"/>
<comment type="caution">
    <text evidence="9">The sequence shown here is derived from an EMBL/GenBank/DDBJ whole genome shotgun (WGS) entry which is preliminary data.</text>
</comment>
<dbReference type="Gene3D" id="1.10.3210.10">
    <property type="entry name" value="Hypothetical protein af1432"/>
    <property type="match status" value="1"/>
</dbReference>
<organism evidence="9 10">
    <name type="scientific">Paraclostridium benzoelyticum</name>
    <dbReference type="NCBI Taxonomy" id="1629550"/>
    <lineage>
        <taxon>Bacteria</taxon>
        <taxon>Bacillati</taxon>
        <taxon>Bacillota</taxon>
        <taxon>Clostridia</taxon>
        <taxon>Peptostreptococcales</taxon>
        <taxon>Peptostreptococcaceae</taxon>
        <taxon>Paraclostridium</taxon>
    </lineage>
</organism>
<dbReference type="SUPFAM" id="SSF109604">
    <property type="entry name" value="HD-domain/PDEase-like"/>
    <property type="match status" value="1"/>
</dbReference>
<keyword evidence="6" id="KW-0479">Metal-binding</keyword>
<dbReference type="Pfam" id="PF13023">
    <property type="entry name" value="HD_3"/>
    <property type="match status" value="1"/>
</dbReference>
<keyword evidence="7 9" id="KW-0378">Hydrolase</keyword>
<dbReference type="GO" id="GO:0002953">
    <property type="term" value="F:5'-deoxynucleotidase activity"/>
    <property type="evidence" value="ECO:0007669"/>
    <property type="project" value="UniProtKB-EC"/>
</dbReference>